<dbReference type="GO" id="GO:0016567">
    <property type="term" value="P:protein ubiquitination"/>
    <property type="evidence" value="ECO:0007669"/>
    <property type="project" value="TreeGrafter"/>
</dbReference>
<sequence>MSSYAGLFGGGGGGGDGHGRGGVRQNYFCYQCEGTVSLTPLPPDSELVCPNCNGTFLEEAETAPPTNPSDVNPFFAEMDDFPFGLGGAGGGGDGLMFSTASSGGGIALDDLSALFGGVAASRSPNQFHPIVFLQNYVQSLRADGSNIHLVFENSGDGGGGGFGIPGNLGDYFVGPGFEQLIQQLMENDPNRYGTPPASKSAMEGLPDIKISQEILASDSSQCAVCKDGFELDEDAKQMPCKHIYHKGCILPWLELHNSCPVCRYELPTDDPDYENRRSSQQQTGNINSGGMGLGGLGGGGNQENPQAPRTVERQRLFRVSIPWLFGGYGSPAETSNTGGNGNNNGGTNNNNGGNRDNRDDAGRRSG</sequence>
<name>A0A484K9D8_9ASTE</name>
<evidence type="ECO:0000256" key="9">
    <source>
        <dbReference type="SAM" id="MobiDB-lite"/>
    </source>
</evidence>
<dbReference type="PROSITE" id="PS50089">
    <property type="entry name" value="ZF_RING_2"/>
    <property type="match status" value="1"/>
</dbReference>
<protein>
    <recommendedName>
        <fullName evidence="2">RING-type E3 ubiquitin transferase</fullName>
        <ecNumber evidence="2">2.3.2.27</ecNumber>
    </recommendedName>
</protein>
<dbReference type="AlphaFoldDB" id="A0A484K9D8"/>
<dbReference type="EMBL" id="OOIL02000215">
    <property type="protein sequence ID" value="VFQ62040.1"/>
    <property type="molecule type" value="Genomic_DNA"/>
</dbReference>
<evidence type="ECO:0000256" key="8">
    <source>
        <dbReference type="PROSITE-ProRule" id="PRU00175"/>
    </source>
</evidence>
<dbReference type="Pfam" id="PF13639">
    <property type="entry name" value="zf-RING_2"/>
    <property type="match status" value="1"/>
</dbReference>
<organism evidence="11 12">
    <name type="scientific">Cuscuta campestris</name>
    <dbReference type="NCBI Taxonomy" id="132261"/>
    <lineage>
        <taxon>Eukaryota</taxon>
        <taxon>Viridiplantae</taxon>
        <taxon>Streptophyta</taxon>
        <taxon>Embryophyta</taxon>
        <taxon>Tracheophyta</taxon>
        <taxon>Spermatophyta</taxon>
        <taxon>Magnoliopsida</taxon>
        <taxon>eudicotyledons</taxon>
        <taxon>Gunneridae</taxon>
        <taxon>Pentapetalae</taxon>
        <taxon>asterids</taxon>
        <taxon>lamiids</taxon>
        <taxon>Solanales</taxon>
        <taxon>Convolvulaceae</taxon>
        <taxon>Cuscuteae</taxon>
        <taxon>Cuscuta</taxon>
        <taxon>Cuscuta subgen. Grammica</taxon>
        <taxon>Cuscuta sect. Cleistogrammica</taxon>
    </lineage>
</organism>
<evidence type="ECO:0000313" key="12">
    <source>
        <dbReference type="Proteomes" id="UP000595140"/>
    </source>
</evidence>
<comment type="catalytic activity">
    <reaction evidence="1">
        <text>S-ubiquitinyl-[E2 ubiquitin-conjugating enzyme]-L-cysteine + [acceptor protein]-L-lysine = [E2 ubiquitin-conjugating enzyme]-L-cysteine + N(6)-ubiquitinyl-[acceptor protein]-L-lysine.</text>
        <dbReference type="EC" id="2.3.2.27"/>
    </reaction>
</comment>
<feature type="region of interest" description="Disordered" evidence="9">
    <location>
        <begin position="272"/>
        <end position="309"/>
    </location>
</feature>
<dbReference type="GO" id="GO:0005737">
    <property type="term" value="C:cytoplasm"/>
    <property type="evidence" value="ECO:0007669"/>
    <property type="project" value="TreeGrafter"/>
</dbReference>
<evidence type="ECO:0000256" key="1">
    <source>
        <dbReference type="ARBA" id="ARBA00000900"/>
    </source>
</evidence>
<proteinExistence type="predicted"/>
<dbReference type="FunFam" id="3.30.40.10:FF:000022">
    <property type="entry name" value="E3 ubiquitin-protein ligase RING1-like"/>
    <property type="match status" value="1"/>
</dbReference>
<dbReference type="InterPro" id="IPR001841">
    <property type="entry name" value="Znf_RING"/>
</dbReference>
<keyword evidence="7" id="KW-0862">Zinc</keyword>
<evidence type="ECO:0000256" key="2">
    <source>
        <dbReference type="ARBA" id="ARBA00012483"/>
    </source>
</evidence>
<dbReference type="InterPro" id="IPR013083">
    <property type="entry name" value="Znf_RING/FYVE/PHD"/>
</dbReference>
<keyword evidence="3" id="KW-0808">Transferase</keyword>
<dbReference type="GO" id="GO:0061630">
    <property type="term" value="F:ubiquitin protein ligase activity"/>
    <property type="evidence" value="ECO:0007669"/>
    <property type="project" value="UniProtKB-EC"/>
</dbReference>
<dbReference type="OrthoDB" id="8062037at2759"/>
<dbReference type="SUPFAM" id="SSF57850">
    <property type="entry name" value="RING/U-box"/>
    <property type="match status" value="1"/>
</dbReference>
<evidence type="ECO:0000256" key="4">
    <source>
        <dbReference type="ARBA" id="ARBA00022723"/>
    </source>
</evidence>
<dbReference type="InterPro" id="IPR039525">
    <property type="entry name" value="RNF126-like_zinc-ribbon"/>
</dbReference>
<evidence type="ECO:0000256" key="3">
    <source>
        <dbReference type="ARBA" id="ARBA00022679"/>
    </source>
</evidence>
<evidence type="ECO:0000256" key="6">
    <source>
        <dbReference type="ARBA" id="ARBA00022786"/>
    </source>
</evidence>
<evidence type="ECO:0000259" key="10">
    <source>
        <dbReference type="PROSITE" id="PS50089"/>
    </source>
</evidence>
<feature type="compositionally biased region" description="Low complexity" evidence="9">
    <location>
        <begin position="345"/>
        <end position="354"/>
    </location>
</feature>
<dbReference type="PANTHER" id="PTHR15710">
    <property type="entry name" value="E3 UBIQUITIN-PROTEIN LIGASE PRAJA"/>
    <property type="match status" value="1"/>
</dbReference>
<dbReference type="CDD" id="cd16667">
    <property type="entry name" value="RING-H2_RNF126-like"/>
    <property type="match status" value="1"/>
</dbReference>
<dbReference type="Gene3D" id="3.30.40.10">
    <property type="entry name" value="Zinc/RING finger domain, C3HC4 (zinc finger)"/>
    <property type="match status" value="1"/>
</dbReference>
<dbReference type="SMART" id="SM00184">
    <property type="entry name" value="RING"/>
    <property type="match status" value="1"/>
</dbReference>
<keyword evidence="4" id="KW-0479">Metal-binding</keyword>
<evidence type="ECO:0000256" key="7">
    <source>
        <dbReference type="ARBA" id="ARBA00022833"/>
    </source>
</evidence>
<dbReference type="GO" id="GO:0008270">
    <property type="term" value="F:zinc ion binding"/>
    <property type="evidence" value="ECO:0007669"/>
    <property type="project" value="UniProtKB-KW"/>
</dbReference>
<keyword evidence="5 8" id="KW-0863">Zinc-finger</keyword>
<feature type="region of interest" description="Disordered" evidence="9">
    <location>
        <begin position="328"/>
        <end position="366"/>
    </location>
</feature>
<gene>
    <name evidence="11" type="ORF">CCAM_LOCUS3816</name>
</gene>
<evidence type="ECO:0000313" key="11">
    <source>
        <dbReference type="EMBL" id="VFQ62040.1"/>
    </source>
</evidence>
<keyword evidence="6" id="KW-0833">Ubl conjugation pathway</keyword>
<dbReference type="Pfam" id="PF14369">
    <property type="entry name" value="Zn_ribbon_19"/>
    <property type="match status" value="1"/>
</dbReference>
<feature type="compositionally biased region" description="Basic and acidic residues" evidence="9">
    <location>
        <begin position="355"/>
        <end position="366"/>
    </location>
</feature>
<accession>A0A484K9D8</accession>
<feature type="domain" description="RING-type" evidence="10">
    <location>
        <begin position="222"/>
        <end position="263"/>
    </location>
</feature>
<dbReference type="EC" id="2.3.2.27" evidence="2"/>
<dbReference type="Proteomes" id="UP000595140">
    <property type="component" value="Unassembled WGS sequence"/>
</dbReference>
<feature type="compositionally biased region" description="Gly residues" evidence="9">
    <location>
        <begin position="287"/>
        <end position="301"/>
    </location>
</feature>
<dbReference type="PANTHER" id="PTHR15710:SF169">
    <property type="entry name" value="RING-TYPE E3 UBIQUITIN TRANSFERASE"/>
    <property type="match status" value="1"/>
</dbReference>
<reference evidence="11 12" key="1">
    <citation type="submission" date="2018-04" db="EMBL/GenBank/DDBJ databases">
        <authorList>
            <person name="Vogel A."/>
        </authorList>
    </citation>
    <scope>NUCLEOTIDE SEQUENCE [LARGE SCALE GENOMIC DNA]</scope>
</reference>
<evidence type="ECO:0000256" key="5">
    <source>
        <dbReference type="ARBA" id="ARBA00022771"/>
    </source>
</evidence>
<keyword evidence="12" id="KW-1185">Reference proteome</keyword>